<evidence type="ECO:0000313" key="1">
    <source>
        <dbReference type="EMBL" id="JAH38291.1"/>
    </source>
</evidence>
<dbReference type="AlphaFoldDB" id="A0A0E9SAK5"/>
<protein>
    <submittedName>
        <fullName evidence="1">Uncharacterized protein</fullName>
    </submittedName>
</protein>
<sequence>MKFYLCTKKITLVSPFIFPQAITYADISHYF</sequence>
<reference evidence="1" key="2">
    <citation type="journal article" date="2015" name="Fish Shellfish Immunol.">
        <title>Early steps in the European eel (Anguilla anguilla)-Vibrio vulnificus interaction in the gills: Role of the RtxA13 toxin.</title>
        <authorList>
            <person name="Callol A."/>
            <person name="Pajuelo D."/>
            <person name="Ebbesson L."/>
            <person name="Teles M."/>
            <person name="MacKenzie S."/>
            <person name="Amaro C."/>
        </authorList>
    </citation>
    <scope>NUCLEOTIDE SEQUENCE</scope>
</reference>
<reference evidence="1" key="1">
    <citation type="submission" date="2014-11" db="EMBL/GenBank/DDBJ databases">
        <authorList>
            <person name="Amaro Gonzalez C."/>
        </authorList>
    </citation>
    <scope>NUCLEOTIDE SEQUENCE</scope>
</reference>
<name>A0A0E9SAK5_ANGAN</name>
<dbReference type="EMBL" id="GBXM01070286">
    <property type="protein sequence ID" value="JAH38291.1"/>
    <property type="molecule type" value="Transcribed_RNA"/>
</dbReference>
<organism evidence="1">
    <name type="scientific">Anguilla anguilla</name>
    <name type="common">European freshwater eel</name>
    <name type="synonym">Muraena anguilla</name>
    <dbReference type="NCBI Taxonomy" id="7936"/>
    <lineage>
        <taxon>Eukaryota</taxon>
        <taxon>Metazoa</taxon>
        <taxon>Chordata</taxon>
        <taxon>Craniata</taxon>
        <taxon>Vertebrata</taxon>
        <taxon>Euteleostomi</taxon>
        <taxon>Actinopterygii</taxon>
        <taxon>Neopterygii</taxon>
        <taxon>Teleostei</taxon>
        <taxon>Anguilliformes</taxon>
        <taxon>Anguillidae</taxon>
        <taxon>Anguilla</taxon>
    </lineage>
</organism>
<accession>A0A0E9SAK5</accession>
<proteinExistence type="predicted"/>